<gene>
    <name evidence="7" type="ORF">Z517_04621</name>
</gene>
<dbReference type="InterPro" id="IPR050740">
    <property type="entry name" value="Aldehyde_DH_Superfamily"/>
</dbReference>
<evidence type="ECO:0000256" key="3">
    <source>
        <dbReference type="ARBA" id="ARBA00023002"/>
    </source>
</evidence>
<evidence type="ECO:0000259" key="6">
    <source>
        <dbReference type="Pfam" id="PF00171"/>
    </source>
</evidence>
<dbReference type="AlphaFoldDB" id="A0A0D2GSR2"/>
<dbReference type="Proteomes" id="UP000053029">
    <property type="component" value="Unassembled WGS sequence"/>
</dbReference>
<dbReference type="InterPro" id="IPR016161">
    <property type="entry name" value="Ald_DH/histidinol_DH"/>
</dbReference>
<dbReference type="InterPro" id="IPR016160">
    <property type="entry name" value="Ald_DH_CS_CYS"/>
</dbReference>
<dbReference type="FunFam" id="3.40.605.10:FF:000012">
    <property type="entry name" value="NAD-dependent succinate-semialdehyde dehydrogenase"/>
    <property type="match status" value="1"/>
</dbReference>
<dbReference type="PROSITE" id="PS00687">
    <property type="entry name" value="ALDEHYDE_DEHYDR_GLU"/>
    <property type="match status" value="1"/>
</dbReference>
<dbReference type="Gene3D" id="3.40.309.10">
    <property type="entry name" value="Aldehyde Dehydrogenase, Chain A, domain 2"/>
    <property type="match status" value="1"/>
</dbReference>
<sequence>MGSGGTPDDFTQFTVDSSTAVPLWLDGRQVRTSRTFEVVSPVTGKTLWHSSTASITDAEAAVESSQKAFTAWFETKPNERRDIILRAVAILERRKNELFHYTSNETGATAKAFAKDHELAIQCCKSVAGLIQNVNGFIPTLEEEGMEGLVYRVPYGVALGIAPWNAPCILGVRALVMPLAAGNTVILKGPEAAPAIYWAIASAFHEAGLPAGCLNTIIHQPSDASEITRALISHPNVKKVNFTGSSAVGAIVATLAGKHLKPVLMELGGKAPTIVCEDADLHKAALGCAQGAFIHGGQACMATERIIVHEKVVDEFRDILSKTIDQLYHGEPLNLVSKLPVQKNKRMIADAISKGARVIHGDEQFSDDVAKMKPVVIDNIKPDMDIYYTESFGPSVSLFSVSSDEEALQIANDTMYGLSSAVYTEDLKRGLRIAKAIETGAVHINSMSVHDEAALPHGGVKQSGFGRFNGREGLEEWVYTKVVTWRE</sequence>
<accession>A0A0D2GSR2</accession>
<dbReference type="GeneID" id="25304111"/>
<evidence type="ECO:0000256" key="5">
    <source>
        <dbReference type="RuleBase" id="RU003345"/>
    </source>
</evidence>
<dbReference type="InterPro" id="IPR029510">
    <property type="entry name" value="Ald_DH_CS_GLU"/>
</dbReference>
<organism evidence="7 8">
    <name type="scientific">Fonsecaea pedrosoi CBS 271.37</name>
    <dbReference type="NCBI Taxonomy" id="1442368"/>
    <lineage>
        <taxon>Eukaryota</taxon>
        <taxon>Fungi</taxon>
        <taxon>Dikarya</taxon>
        <taxon>Ascomycota</taxon>
        <taxon>Pezizomycotina</taxon>
        <taxon>Eurotiomycetes</taxon>
        <taxon>Chaetothyriomycetidae</taxon>
        <taxon>Chaetothyriales</taxon>
        <taxon>Herpotrichiellaceae</taxon>
        <taxon>Fonsecaea</taxon>
    </lineage>
</organism>
<dbReference type="PANTHER" id="PTHR43353:SF6">
    <property type="entry name" value="CYTOPLASMIC ALDEHYDE DEHYDROGENASE (EUROFUNG)"/>
    <property type="match status" value="1"/>
</dbReference>
<keyword evidence="2" id="KW-0521">NADP</keyword>
<feature type="domain" description="Aldehyde dehydrogenase" evidence="6">
    <location>
        <begin position="32"/>
        <end position="483"/>
    </location>
</feature>
<feature type="active site" evidence="4">
    <location>
        <position position="266"/>
    </location>
</feature>
<dbReference type="Gene3D" id="3.40.605.10">
    <property type="entry name" value="Aldehyde Dehydrogenase, Chain A, domain 1"/>
    <property type="match status" value="1"/>
</dbReference>
<protein>
    <recommendedName>
        <fullName evidence="6">Aldehyde dehydrogenase domain-containing protein</fullName>
    </recommendedName>
</protein>
<dbReference type="VEuPathDB" id="FungiDB:Z517_04621"/>
<dbReference type="RefSeq" id="XP_013285403.1">
    <property type="nucleotide sequence ID" value="XM_013429949.1"/>
</dbReference>
<reference evidence="7 8" key="1">
    <citation type="submission" date="2015-01" db="EMBL/GenBank/DDBJ databases">
        <title>The Genome Sequence of Fonsecaea pedrosoi CBS 271.37.</title>
        <authorList>
            <consortium name="The Broad Institute Genomics Platform"/>
            <person name="Cuomo C."/>
            <person name="de Hoog S."/>
            <person name="Gorbushina A."/>
            <person name="Stielow B."/>
            <person name="Teixiera M."/>
            <person name="Abouelleil A."/>
            <person name="Chapman S.B."/>
            <person name="Priest M."/>
            <person name="Young S.K."/>
            <person name="Wortman J."/>
            <person name="Nusbaum C."/>
            <person name="Birren B."/>
        </authorList>
    </citation>
    <scope>NUCLEOTIDE SEQUENCE [LARGE SCALE GENOMIC DNA]</scope>
    <source>
        <strain evidence="7 8">CBS 271.37</strain>
    </source>
</reference>
<keyword evidence="8" id="KW-1185">Reference proteome</keyword>
<dbReference type="Pfam" id="PF00171">
    <property type="entry name" value="Aldedh"/>
    <property type="match status" value="1"/>
</dbReference>
<dbReference type="EMBL" id="KN846971">
    <property type="protein sequence ID" value="KIW81595.1"/>
    <property type="molecule type" value="Genomic_DNA"/>
</dbReference>
<dbReference type="CDD" id="cd07105">
    <property type="entry name" value="ALDH_SaliADH"/>
    <property type="match status" value="1"/>
</dbReference>
<keyword evidence="3 5" id="KW-0560">Oxidoreductase</keyword>
<evidence type="ECO:0000313" key="7">
    <source>
        <dbReference type="EMBL" id="KIW81595.1"/>
    </source>
</evidence>
<dbReference type="InterPro" id="IPR016162">
    <property type="entry name" value="Ald_DH_N"/>
</dbReference>
<dbReference type="GO" id="GO:0004777">
    <property type="term" value="F:succinate-semialdehyde dehydrogenase (NAD+) activity"/>
    <property type="evidence" value="ECO:0007669"/>
    <property type="project" value="TreeGrafter"/>
</dbReference>
<dbReference type="STRING" id="1442368.A0A0D2GSR2"/>
<evidence type="ECO:0000256" key="1">
    <source>
        <dbReference type="ARBA" id="ARBA00009986"/>
    </source>
</evidence>
<dbReference type="HOGENOM" id="CLU_005391_1_0_1"/>
<dbReference type="InterPro" id="IPR015590">
    <property type="entry name" value="Aldehyde_DH_dom"/>
</dbReference>
<proteinExistence type="inferred from homology"/>
<dbReference type="PANTHER" id="PTHR43353">
    <property type="entry name" value="SUCCINATE-SEMIALDEHYDE DEHYDROGENASE, MITOCHONDRIAL"/>
    <property type="match status" value="1"/>
</dbReference>
<comment type="similarity">
    <text evidence="1 5">Belongs to the aldehyde dehydrogenase family.</text>
</comment>
<evidence type="ECO:0000313" key="8">
    <source>
        <dbReference type="Proteomes" id="UP000053029"/>
    </source>
</evidence>
<dbReference type="OrthoDB" id="310895at2759"/>
<dbReference type="SUPFAM" id="SSF53720">
    <property type="entry name" value="ALDH-like"/>
    <property type="match status" value="1"/>
</dbReference>
<dbReference type="InterPro" id="IPR016163">
    <property type="entry name" value="Ald_DH_C"/>
</dbReference>
<name>A0A0D2GSR2_9EURO</name>
<evidence type="ECO:0000256" key="2">
    <source>
        <dbReference type="ARBA" id="ARBA00022857"/>
    </source>
</evidence>
<dbReference type="GO" id="GO:0009450">
    <property type="term" value="P:gamma-aminobutyric acid catabolic process"/>
    <property type="evidence" value="ECO:0007669"/>
    <property type="project" value="TreeGrafter"/>
</dbReference>
<evidence type="ECO:0000256" key="4">
    <source>
        <dbReference type="PROSITE-ProRule" id="PRU10007"/>
    </source>
</evidence>
<dbReference type="PROSITE" id="PS00070">
    <property type="entry name" value="ALDEHYDE_DEHYDR_CYS"/>
    <property type="match status" value="1"/>
</dbReference>